<dbReference type="Pfam" id="PF00067">
    <property type="entry name" value="p450"/>
    <property type="match status" value="1"/>
</dbReference>
<evidence type="ECO:0000256" key="4">
    <source>
        <dbReference type="ARBA" id="ARBA00023004"/>
    </source>
</evidence>
<evidence type="ECO:0000256" key="2">
    <source>
        <dbReference type="ARBA" id="ARBA00022723"/>
    </source>
</evidence>
<dbReference type="RefSeq" id="WP_045105840.1">
    <property type="nucleotide sequence ID" value="NZ_LN681225.1"/>
</dbReference>
<keyword evidence="5" id="KW-0349">Heme</keyword>
<accession>A0A0A8USG3</accession>
<dbReference type="OrthoDB" id="5648044at2"/>
<keyword evidence="4 5" id="KW-0408">Iron</keyword>
<dbReference type="Proteomes" id="UP000032803">
    <property type="component" value="Chromosome I"/>
</dbReference>
<keyword evidence="2 5" id="KW-0479">Metal-binding</keyword>
<dbReference type="GO" id="GO:0020037">
    <property type="term" value="F:heme binding"/>
    <property type="evidence" value="ECO:0007669"/>
    <property type="project" value="InterPro"/>
</dbReference>
<dbReference type="SUPFAM" id="SSF48264">
    <property type="entry name" value="Cytochrome P450"/>
    <property type="match status" value="1"/>
</dbReference>
<dbReference type="KEGG" id="lha:LHA_1423"/>
<name>A0A0A8USG3_LEGHA</name>
<keyword evidence="7" id="KW-1185">Reference proteome</keyword>
<evidence type="ECO:0000256" key="3">
    <source>
        <dbReference type="ARBA" id="ARBA00023002"/>
    </source>
</evidence>
<dbReference type="AlphaFoldDB" id="A0A0A8USG3"/>
<comment type="similarity">
    <text evidence="1 5">Belongs to the cytochrome P450 family.</text>
</comment>
<sequence length="553" mass="63074">MSNGNKANPVTITVNRRGFFGNLVETIKQPVIKIVDYAKGTGNLYRLLVNYGAAKDPNAFHKMLDNDYSQIPPTQSKVVIEPILSPSSSQIYDRVVGIANPVILQELRKIPRVETTRPSYYEEHPDVPRISGGRAFSSVLDAIGMGILSAESDVHKLFLQEMTAALTIRLNNKSDSLYAGNDYKTRFINVIREETQELISTIRAAAESKQKEPCHLDFRFYALKIFLRGFYPEATWENDWINKLSQEIEIVSDMAFKGMVNPYTDIEALRKEANKRMDPFIERIMKEKQGYLRANYVNEATPEILRQIIVSLLFAGGDNIKKYLDHIFVEFGNDKIREKYLQKKLAGEELKTYITEIGRLYTTIYAQPGDALDDFVIEYKGEKIYIKAGDKLHYTTWRANRDEQEWGPFANEFNPEENKKYYDQLNPLATFGSGARACFGKTITMSIIEYLMNEVLTICRWKTFVNGQENSHPTEFNFNNGVQGTIGLIFTLFQEPVLRSTENQCDSNVLDQVPNWRTTAANTDGVPSKCGSFKQPVKRCDNPVEEPATKLEL</sequence>
<evidence type="ECO:0008006" key="8">
    <source>
        <dbReference type="Google" id="ProtNLM"/>
    </source>
</evidence>
<dbReference type="InterPro" id="IPR017972">
    <property type="entry name" value="Cyt_P450_CS"/>
</dbReference>
<dbReference type="HOGENOM" id="CLU_492426_0_0_6"/>
<evidence type="ECO:0000256" key="5">
    <source>
        <dbReference type="RuleBase" id="RU000461"/>
    </source>
</evidence>
<evidence type="ECO:0000313" key="6">
    <source>
        <dbReference type="EMBL" id="CEK10466.1"/>
    </source>
</evidence>
<dbReference type="GO" id="GO:0004497">
    <property type="term" value="F:monooxygenase activity"/>
    <property type="evidence" value="ECO:0007669"/>
    <property type="project" value="UniProtKB-KW"/>
</dbReference>
<dbReference type="Gene3D" id="1.10.630.10">
    <property type="entry name" value="Cytochrome P450"/>
    <property type="match status" value="1"/>
</dbReference>
<gene>
    <name evidence="6" type="ORF">LHA_1423</name>
</gene>
<dbReference type="PATRIC" id="fig|449.7.peg.640"/>
<evidence type="ECO:0000256" key="1">
    <source>
        <dbReference type="ARBA" id="ARBA00010617"/>
    </source>
</evidence>
<keyword evidence="3 5" id="KW-0560">Oxidoreductase</keyword>
<dbReference type="InterPro" id="IPR001128">
    <property type="entry name" value="Cyt_P450"/>
</dbReference>
<reference evidence="7" key="1">
    <citation type="submission" date="2014-09" db="EMBL/GenBank/DDBJ databases">
        <authorList>
            <person name="Gomez-Valero L."/>
        </authorList>
    </citation>
    <scope>NUCLEOTIDE SEQUENCE [LARGE SCALE GENOMIC DNA]</scope>
    <source>
        <strain evidence="7">ATCC35250</strain>
    </source>
</reference>
<dbReference type="PANTHER" id="PTHR24296">
    <property type="entry name" value="CYTOCHROME P450"/>
    <property type="match status" value="1"/>
</dbReference>
<evidence type="ECO:0000313" key="7">
    <source>
        <dbReference type="Proteomes" id="UP000032803"/>
    </source>
</evidence>
<proteinExistence type="inferred from homology"/>
<dbReference type="GO" id="GO:0005506">
    <property type="term" value="F:iron ion binding"/>
    <property type="evidence" value="ECO:0007669"/>
    <property type="project" value="InterPro"/>
</dbReference>
<protein>
    <recommendedName>
        <fullName evidence="8">Cytochrome P450</fullName>
    </recommendedName>
</protein>
<organism evidence="6 7">
    <name type="scientific">Legionella hackeliae</name>
    <dbReference type="NCBI Taxonomy" id="449"/>
    <lineage>
        <taxon>Bacteria</taxon>
        <taxon>Pseudomonadati</taxon>
        <taxon>Pseudomonadota</taxon>
        <taxon>Gammaproteobacteria</taxon>
        <taxon>Legionellales</taxon>
        <taxon>Legionellaceae</taxon>
        <taxon>Legionella</taxon>
    </lineage>
</organism>
<keyword evidence="5" id="KW-0503">Monooxygenase</keyword>
<dbReference type="GO" id="GO:0016705">
    <property type="term" value="F:oxidoreductase activity, acting on paired donors, with incorporation or reduction of molecular oxygen"/>
    <property type="evidence" value="ECO:0007669"/>
    <property type="project" value="InterPro"/>
</dbReference>
<dbReference type="GO" id="GO:0006629">
    <property type="term" value="P:lipid metabolic process"/>
    <property type="evidence" value="ECO:0007669"/>
    <property type="project" value="UniProtKB-ARBA"/>
</dbReference>
<dbReference type="EMBL" id="LN681225">
    <property type="protein sequence ID" value="CEK10466.1"/>
    <property type="molecule type" value="Genomic_DNA"/>
</dbReference>
<dbReference type="InterPro" id="IPR036396">
    <property type="entry name" value="Cyt_P450_sf"/>
</dbReference>
<dbReference type="STRING" id="449.LHA_1423"/>
<dbReference type="PROSITE" id="PS00086">
    <property type="entry name" value="CYTOCHROME_P450"/>
    <property type="match status" value="1"/>
</dbReference>